<evidence type="ECO:0000256" key="1">
    <source>
        <dbReference type="ARBA" id="ARBA00023122"/>
    </source>
</evidence>
<reference evidence="4" key="2">
    <citation type="journal article" date="2021" name="PeerJ">
        <title>Extensive microbial diversity within the chicken gut microbiome revealed by metagenomics and culture.</title>
        <authorList>
            <person name="Gilroy R."/>
            <person name="Ravi A."/>
            <person name="Getino M."/>
            <person name="Pursley I."/>
            <person name="Horton D.L."/>
            <person name="Alikhan N.F."/>
            <person name="Baker D."/>
            <person name="Gharbi K."/>
            <person name="Hall N."/>
            <person name="Watson M."/>
            <person name="Adriaenssens E.M."/>
            <person name="Foster-Nyarko E."/>
            <person name="Jarju S."/>
            <person name="Secka A."/>
            <person name="Antonio M."/>
            <person name="Oren A."/>
            <person name="Chaudhuri R.R."/>
            <person name="La Ragione R."/>
            <person name="Hildebrand F."/>
            <person name="Pallen M.J."/>
        </authorList>
    </citation>
    <scope>NUCLEOTIDE SEQUENCE</scope>
    <source>
        <strain evidence="4">ChiSjej2B20-13462</strain>
    </source>
</reference>
<dbReference type="Pfam" id="PF00571">
    <property type="entry name" value="CBS"/>
    <property type="match status" value="2"/>
</dbReference>
<dbReference type="PANTHER" id="PTHR43080">
    <property type="entry name" value="CBS DOMAIN-CONTAINING PROTEIN CBSX3, MITOCHONDRIAL"/>
    <property type="match status" value="1"/>
</dbReference>
<dbReference type="EMBL" id="DVFN01000104">
    <property type="protein sequence ID" value="HIQ70090.1"/>
    <property type="molecule type" value="Genomic_DNA"/>
</dbReference>
<dbReference type="CDD" id="cd09834">
    <property type="entry name" value="CBS_pair_bac"/>
    <property type="match status" value="1"/>
</dbReference>
<evidence type="ECO:0000313" key="4">
    <source>
        <dbReference type="EMBL" id="HIQ70090.1"/>
    </source>
</evidence>
<dbReference type="Gene3D" id="3.10.580.10">
    <property type="entry name" value="CBS-domain"/>
    <property type="match status" value="1"/>
</dbReference>
<dbReference type="AlphaFoldDB" id="A0A9D0Z742"/>
<reference evidence="4" key="1">
    <citation type="submission" date="2020-10" db="EMBL/GenBank/DDBJ databases">
        <authorList>
            <person name="Gilroy R."/>
        </authorList>
    </citation>
    <scope>NUCLEOTIDE SEQUENCE</scope>
    <source>
        <strain evidence="4">ChiSjej2B20-13462</strain>
    </source>
</reference>
<evidence type="ECO:0000256" key="2">
    <source>
        <dbReference type="PROSITE-ProRule" id="PRU00703"/>
    </source>
</evidence>
<evidence type="ECO:0000259" key="3">
    <source>
        <dbReference type="PROSITE" id="PS51371"/>
    </source>
</evidence>
<dbReference type="InterPro" id="IPR046342">
    <property type="entry name" value="CBS_dom_sf"/>
</dbReference>
<dbReference type="SUPFAM" id="SSF54631">
    <property type="entry name" value="CBS-domain pair"/>
    <property type="match status" value="1"/>
</dbReference>
<proteinExistence type="predicted"/>
<dbReference type="InterPro" id="IPR000644">
    <property type="entry name" value="CBS_dom"/>
</dbReference>
<comment type="caution">
    <text evidence="4">The sequence shown here is derived from an EMBL/GenBank/DDBJ whole genome shotgun (WGS) entry which is preliminary data.</text>
</comment>
<evidence type="ECO:0000313" key="5">
    <source>
        <dbReference type="Proteomes" id="UP000886874"/>
    </source>
</evidence>
<name>A0A9D0Z742_9FIRM</name>
<gene>
    <name evidence="4" type="ORF">IAA67_07160</name>
</gene>
<dbReference type="InterPro" id="IPR051257">
    <property type="entry name" value="Diverse_CBS-Domain"/>
</dbReference>
<sequence>MNILFFLTPKANCAYLRAEDSMRQALERMESARYSALPILKKDGSYCGTLTEGDLLWAIKNLCTMDIRATEDHGIMEISHRKDNKPVRVDTNIEDLMSTAVDQNFVPVVDDRNTFIGIITRKAIMQYCMEHYISKETCQKKQA</sequence>
<dbReference type="PROSITE" id="PS51371">
    <property type="entry name" value="CBS"/>
    <property type="match status" value="1"/>
</dbReference>
<feature type="domain" description="CBS" evidence="3">
    <location>
        <begin position="7"/>
        <end position="67"/>
    </location>
</feature>
<keyword evidence="1 2" id="KW-0129">CBS domain</keyword>
<protein>
    <submittedName>
        <fullName evidence="4">CBS domain-containing protein</fullName>
    </submittedName>
</protein>
<dbReference type="Proteomes" id="UP000886874">
    <property type="component" value="Unassembled WGS sequence"/>
</dbReference>
<accession>A0A9D0Z742</accession>
<organism evidence="4 5">
    <name type="scientific">Candidatus Avoscillospira stercorigallinarum</name>
    <dbReference type="NCBI Taxonomy" id="2840708"/>
    <lineage>
        <taxon>Bacteria</taxon>
        <taxon>Bacillati</taxon>
        <taxon>Bacillota</taxon>
        <taxon>Clostridia</taxon>
        <taxon>Eubacteriales</taxon>
        <taxon>Oscillospiraceae</taxon>
        <taxon>Oscillospiraceae incertae sedis</taxon>
        <taxon>Candidatus Avoscillospira</taxon>
    </lineage>
</organism>
<dbReference type="PANTHER" id="PTHR43080:SF26">
    <property type="entry name" value="REGULATORY PROTEIN"/>
    <property type="match status" value="1"/>
</dbReference>